<dbReference type="InterPro" id="IPR052413">
    <property type="entry name" value="SUR7_domain"/>
</dbReference>
<gene>
    <name evidence="3" type="ORF">AW171_hschr31822</name>
</gene>
<name>A0A0X8HR75_9SACH</name>
<dbReference type="PANTHER" id="PTHR28019">
    <property type="entry name" value="CELL MEMBRANE PROTEIN YLR413W-RELATED"/>
    <property type="match status" value="1"/>
</dbReference>
<feature type="transmembrane region" description="Helical" evidence="2">
    <location>
        <begin position="9"/>
        <end position="32"/>
    </location>
</feature>
<dbReference type="Pfam" id="PF06687">
    <property type="entry name" value="SUR7"/>
    <property type="match status" value="1"/>
</dbReference>
<dbReference type="PANTHER" id="PTHR28019:SF2">
    <property type="entry name" value="CELL MEMBRANE PROTEIN YLR413W-RELATED"/>
    <property type="match status" value="1"/>
</dbReference>
<feature type="transmembrane region" description="Helical" evidence="2">
    <location>
        <begin position="565"/>
        <end position="588"/>
    </location>
</feature>
<keyword evidence="2" id="KW-1133">Transmembrane helix</keyword>
<feature type="transmembrane region" description="Helical" evidence="2">
    <location>
        <begin position="530"/>
        <end position="553"/>
    </location>
</feature>
<feature type="region of interest" description="Disordered" evidence="1">
    <location>
        <begin position="638"/>
        <end position="664"/>
    </location>
</feature>
<accession>A0A0X8HR75</accession>
<feature type="transmembrane region" description="Helical" evidence="2">
    <location>
        <begin position="600"/>
        <end position="626"/>
    </location>
</feature>
<dbReference type="Gene3D" id="1.20.140.150">
    <property type="match status" value="1"/>
</dbReference>
<reference evidence="3 4" key="1">
    <citation type="submission" date="2016-01" db="EMBL/GenBank/DDBJ databases">
        <title>Genome sequence of the yeast Holleya sinecauda.</title>
        <authorList>
            <person name="Dietrich F.S."/>
        </authorList>
    </citation>
    <scope>NUCLEOTIDE SEQUENCE [LARGE SCALE GENOMIC DNA]</scope>
    <source>
        <strain evidence="3 4">ATCC 58844</strain>
    </source>
</reference>
<dbReference type="RefSeq" id="XP_017986953.1">
    <property type="nucleotide sequence ID" value="XM_018131159.1"/>
</dbReference>
<dbReference type="EMBL" id="CP014243">
    <property type="protein sequence ID" value="AMD19957.1"/>
    <property type="molecule type" value="Genomic_DNA"/>
</dbReference>
<keyword evidence="4" id="KW-1185">Reference proteome</keyword>
<evidence type="ECO:0000313" key="4">
    <source>
        <dbReference type="Proteomes" id="UP000243052"/>
    </source>
</evidence>
<dbReference type="GO" id="GO:0051285">
    <property type="term" value="C:cell cortex of cell tip"/>
    <property type="evidence" value="ECO:0007669"/>
    <property type="project" value="TreeGrafter"/>
</dbReference>
<dbReference type="AlphaFoldDB" id="A0A0X8HR75"/>
<dbReference type="GeneID" id="28723185"/>
<feature type="compositionally biased region" description="Basic and acidic residues" evidence="1">
    <location>
        <begin position="651"/>
        <end position="664"/>
    </location>
</feature>
<evidence type="ECO:0000256" key="2">
    <source>
        <dbReference type="SAM" id="Phobius"/>
    </source>
</evidence>
<evidence type="ECO:0000256" key="1">
    <source>
        <dbReference type="SAM" id="MobiDB-lite"/>
    </source>
</evidence>
<dbReference type="InterPro" id="IPR009571">
    <property type="entry name" value="SUR7/Rim9-like_fungi"/>
</dbReference>
<dbReference type="OrthoDB" id="4068213at2759"/>
<proteinExistence type="predicted"/>
<sequence length="664" mass="71798">MKLSSSEKLVAPIAGFFTLVAIILVIIATAGLTTTREPMVNVYMGNADITGLQVTKVIRRIENVYHFVADVVQSGRLSESEVRDELGTIGGSSQLGSVLDILTNNTNYHGTLVALADLAAAVPDANEASASRLKDLHQLLDLATDKARFLKAMGSLLSNPAPATNETARAQALLRGLLFDSTNPVDTLGNMATLSNYTMVQKADILAFVVLFTNSNNITATTYDLETLLNTNVSTAFVRNLTSRLPPSGDIIGGLTQLAGTLQGQELTFVRTIADILRLSKDPMTDLSMLNSTATDSNAIASAKANFPPLAGVLKNSRNTTFAFESVQELSVISDDGSAGRLFNLYEIVSTSREPTEALVIISSLQENPMDEAGKKSLPALFALLSYATDPIETFNGLLSLNSLAGSSPDTFSTVVGLLNTALAYDGPQEFERQRQVEVLPAALRIFDVPANFRLGIFSLCGFRYDGDLKSCTPNHAVQDFDYGHILYDFLLESRLRQYLEAMSITEQEFFLEGRLLNHQNLYVPAVRGILAFNIIGIVLGLVIILSLILSLLFSGSRLALFARFLSILVTIAFFAAALIDIIVISIIKSGTAYDDYGVVYSTGSAFAGLVWSAFILTFLSAFLLWTTHIKAKKAAAKDTQSTPDGFAYSEKQKELGDEQRPIV</sequence>
<dbReference type="GO" id="GO:0005886">
    <property type="term" value="C:plasma membrane"/>
    <property type="evidence" value="ECO:0007669"/>
    <property type="project" value="InterPro"/>
</dbReference>
<keyword evidence="2" id="KW-0812">Transmembrane</keyword>
<dbReference type="Proteomes" id="UP000243052">
    <property type="component" value="Chromosome iii"/>
</dbReference>
<protein>
    <submittedName>
        <fullName evidence="3">HCL194Cp</fullName>
    </submittedName>
</protein>
<organism evidence="3 4">
    <name type="scientific">Eremothecium sinecaudum</name>
    <dbReference type="NCBI Taxonomy" id="45286"/>
    <lineage>
        <taxon>Eukaryota</taxon>
        <taxon>Fungi</taxon>
        <taxon>Dikarya</taxon>
        <taxon>Ascomycota</taxon>
        <taxon>Saccharomycotina</taxon>
        <taxon>Saccharomycetes</taxon>
        <taxon>Saccharomycetales</taxon>
        <taxon>Saccharomycetaceae</taxon>
        <taxon>Eremothecium</taxon>
    </lineage>
</organism>
<evidence type="ECO:0000313" key="3">
    <source>
        <dbReference type="EMBL" id="AMD19957.1"/>
    </source>
</evidence>
<dbReference type="GO" id="GO:0031505">
    <property type="term" value="P:fungal-type cell wall organization"/>
    <property type="evidence" value="ECO:0007669"/>
    <property type="project" value="TreeGrafter"/>
</dbReference>
<keyword evidence="2" id="KW-0472">Membrane</keyword>